<dbReference type="Proteomes" id="UP000607559">
    <property type="component" value="Unassembled WGS sequence"/>
</dbReference>
<name>A0A8J2UBA1_9BACT</name>
<evidence type="ECO:0000313" key="3">
    <source>
        <dbReference type="Proteomes" id="UP000607559"/>
    </source>
</evidence>
<dbReference type="EMBL" id="BMJC01000001">
    <property type="protein sequence ID" value="GGA92979.1"/>
    <property type="molecule type" value="Genomic_DNA"/>
</dbReference>
<reference evidence="2" key="2">
    <citation type="submission" date="2020-09" db="EMBL/GenBank/DDBJ databases">
        <authorList>
            <person name="Sun Q."/>
            <person name="Zhou Y."/>
        </authorList>
    </citation>
    <scope>NUCLEOTIDE SEQUENCE</scope>
    <source>
        <strain evidence="2">CGMCC 1.15448</strain>
    </source>
</reference>
<evidence type="ECO:0000313" key="2">
    <source>
        <dbReference type="EMBL" id="GGA92979.1"/>
    </source>
</evidence>
<keyword evidence="1" id="KW-0472">Membrane</keyword>
<dbReference type="AlphaFoldDB" id="A0A8J2UBA1"/>
<evidence type="ECO:0000256" key="1">
    <source>
        <dbReference type="SAM" id="Phobius"/>
    </source>
</evidence>
<sequence>MATVYEINKGINRSIEFKGIKAQYITYLALGMVALLLLFAILYICHIKLLLCLGIVVPTAIAFVLLIQHLSRTYGESGLQKRMAASKLPTAIRSRSRQLFIQLQPEQNAQK</sequence>
<dbReference type="Pfam" id="PF13571">
    <property type="entry name" value="DUF4133"/>
    <property type="match status" value="1"/>
</dbReference>
<proteinExistence type="predicted"/>
<feature type="transmembrane region" description="Helical" evidence="1">
    <location>
        <begin position="24"/>
        <end position="44"/>
    </location>
</feature>
<gene>
    <name evidence="2" type="ORF">GCM10011511_15490</name>
</gene>
<protein>
    <recommendedName>
        <fullName evidence="4">DUF4133 domain-containing protein</fullName>
    </recommendedName>
</protein>
<keyword evidence="1" id="KW-0812">Transmembrane</keyword>
<organism evidence="2 3">
    <name type="scientific">Puia dinghuensis</name>
    <dbReference type="NCBI Taxonomy" id="1792502"/>
    <lineage>
        <taxon>Bacteria</taxon>
        <taxon>Pseudomonadati</taxon>
        <taxon>Bacteroidota</taxon>
        <taxon>Chitinophagia</taxon>
        <taxon>Chitinophagales</taxon>
        <taxon>Chitinophagaceae</taxon>
        <taxon>Puia</taxon>
    </lineage>
</organism>
<reference evidence="2" key="1">
    <citation type="journal article" date="2014" name="Int. J. Syst. Evol. Microbiol.">
        <title>Complete genome sequence of Corynebacterium casei LMG S-19264T (=DSM 44701T), isolated from a smear-ripened cheese.</title>
        <authorList>
            <consortium name="US DOE Joint Genome Institute (JGI-PGF)"/>
            <person name="Walter F."/>
            <person name="Albersmeier A."/>
            <person name="Kalinowski J."/>
            <person name="Ruckert C."/>
        </authorList>
    </citation>
    <scope>NUCLEOTIDE SEQUENCE</scope>
    <source>
        <strain evidence="2">CGMCC 1.15448</strain>
    </source>
</reference>
<evidence type="ECO:0008006" key="4">
    <source>
        <dbReference type="Google" id="ProtNLM"/>
    </source>
</evidence>
<keyword evidence="3" id="KW-1185">Reference proteome</keyword>
<comment type="caution">
    <text evidence="2">The sequence shown here is derived from an EMBL/GenBank/DDBJ whole genome shotgun (WGS) entry which is preliminary data.</text>
</comment>
<feature type="transmembrane region" description="Helical" evidence="1">
    <location>
        <begin position="49"/>
        <end position="70"/>
    </location>
</feature>
<dbReference type="InterPro" id="IPR025407">
    <property type="entry name" value="DUF4133"/>
</dbReference>
<dbReference type="RefSeq" id="WP_188930177.1">
    <property type="nucleotide sequence ID" value="NZ_BMJC01000001.1"/>
</dbReference>
<accession>A0A8J2UBA1</accession>
<keyword evidence="1" id="KW-1133">Transmembrane helix</keyword>